<dbReference type="SUPFAM" id="SSF56519">
    <property type="entry name" value="Penicillin binding protein dimerisation domain"/>
    <property type="match status" value="1"/>
</dbReference>
<dbReference type="Gene3D" id="3.90.1310.10">
    <property type="entry name" value="Penicillin-binding protein 2a (Domain 2)"/>
    <property type="match status" value="1"/>
</dbReference>
<accession>A0A1G2LBN4</accession>
<name>A0A1G2LBN4_9BACT</name>
<dbReference type="PANTHER" id="PTHR30627">
    <property type="entry name" value="PEPTIDOGLYCAN D,D-TRANSPEPTIDASE"/>
    <property type="match status" value="1"/>
</dbReference>
<feature type="domain" description="Penicillin-binding protein dimerisation" evidence="5">
    <location>
        <begin position="57"/>
        <end position="207"/>
    </location>
</feature>
<proteinExistence type="predicted"/>
<evidence type="ECO:0000259" key="4">
    <source>
        <dbReference type="Pfam" id="PF00905"/>
    </source>
</evidence>
<evidence type="ECO:0000256" key="3">
    <source>
        <dbReference type="SAM" id="Phobius"/>
    </source>
</evidence>
<dbReference type="InterPro" id="IPR050515">
    <property type="entry name" value="Beta-lactam/transpept"/>
</dbReference>
<dbReference type="Proteomes" id="UP000176705">
    <property type="component" value="Unassembled WGS sequence"/>
</dbReference>
<gene>
    <name evidence="6" type="ORF">A3B37_03580</name>
</gene>
<keyword evidence="2 3" id="KW-0472">Membrane</keyword>
<feature type="transmembrane region" description="Helical" evidence="3">
    <location>
        <begin position="12"/>
        <end position="33"/>
    </location>
</feature>
<evidence type="ECO:0000259" key="5">
    <source>
        <dbReference type="Pfam" id="PF03717"/>
    </source>
</evidence>
<comment type="caution">
    <text evidence="6">The sequence shown here is derived from an EMBL/GenBank/DDBJ whole genome shotgun (WGS) entry which is preliminary data.</text>
</comment>
<feature type="domain" description="Penicillin-binding protein transpeptidase" evidence="4">
    <location>
        <begin position="254"/>
        <end position="559"/>
    </location>
</feature>
<evidence type="ECO:0008006" key="8">
    <source>
        <dbReference type="Google" id="ProtNLM"/>
    </source>
</evidence>
<dbReference type="STRING" id="1802280.A3B37_03580"/>
<reference evidence="6 7" key="1">
    <citation type="journal article" date="2016" name="Nat. Commun.">
        <title>Thousands of microbial genomes shed light on interconnected biogeochemical processes in an aquifer system.</title>
        <authorList>
            <person name="Anantharaman K."/>
            <person name="Brown C.T."/>
            <person name="Hug L.A."/>
            <person name="Sharon I."/>
            <person name="Castelle C.J."/>
            <person name="Probst A.J."/>
            <person name="Thomas B.C."/>
            <person name="Singh A."/>
            <person name="Wilkins M.J."/>
            <person name="Karaoz U."/>
            <person name="Brodie E.L."/>
            <person name="Williams K.H."/>
            <person name="Hubbard S.S."/>
            <person name="Banfield J.F."/>
        </authorList>
    </citation>
    <scope>NUCLEOTIDE SEQUENCE [LARGE SCALE GENOMIC DNA]</scope>
</reference>
<dbReference type="InterPro" id="IPR005311">
    <property type="entry name" value="PBP_dimer"/>
</dbReference>
<dbReference type="Pfam" id="PF03717">
    <property type="entry name" value="PBP_dimer"/>
    <property type="match status" value="1"/>
</dbReference>
<keyword evidence="3" id="KW-1133">Transmembrane helix</keyword>
<dbReference type="PANTHER" id="PTHR30627:SF1">
    <property type="entry name" value="PEPTIDOGLYCAN D,D-TRANSPEPTIDASE FTSI"/>
    <property type="match status" value="1"/>
</dbReference>
<dbReference type="InterPro" id="IPR036138">
    <property type="entry name" value="PBP_dimer_sf"/>
</dbReference>
<dbReference type="GO" id="GO:0071555">
    <property type="term" value="P:cell wall organization"/>
    <property type="evidence" value="ECO:0007669"/>
    <property type="project" value="TreeGrafter"/>
</dbReference>
<sequence>MVHLRLHQSFHWRLAFIIFIFLALLAAVILRVFSLAIVEHRRFALAAGEQQNLLQVIPSRRGAIYGQDKSGNLQPLAIQKTFWTLVAIPKELADAEAAAGALAGILGRPEEEFRLKLAKQDDPYEVLSRKLDEAAADRVRTLHLRGLALVEETRRVYPKGTLAASALGFVNYQDGEERGEYGIERHYDASLRGERGLFEGAKDASGSWVAIGRRILNPPVDGDAVVLTLDPNIQFRVESELAALREKWQAESAAAVVLEPKTGRILALAALPAFDPNEYARERDYAVFRVPIIDAQFELGSVFKPITMAAGIYEGVIRPDTAYEDPGSRKINGFTVSNFDGRSHGVQTMTQVLEKSLNTGAIFAGERLGKEKFLAAVKRFGFGEKTGVDFPGEVAGDISNLGANRDIEYATASFGQGIAVTPLQMAAAIGAVANHGVLMRPYLVEKIVDANGIEEVRRPQEVRRVVSAETAETVSKMLVSVVRNGFDKHAQTPGYFVAAKTGTAQIPLKDGRGYSDEVIHTFVGYAPAFDPKFLILIQLNRPKGNRFAANTITPAFKNLSEFLFSYFEIPPDERSGIEP</sequence>
<dbReference type="EMBL" id="MHQS01000007">
    <property type="protein sequence ID" value="OHA09027.1"/>
    <property type="molecule type" value="Genomic_DNA"/>
</dbReference>
<protein>
    <recommendedName>
        <fullName evidence="8">Penicillin-binding protein transpeptidase domain-containing protein</fullName>
    </recommendedName>
</protein>
<keyword evidence="3" id="KW-0812">Transmembrane</keyword>
<organism evidence="6 7">
    <name type="scientific">Candidatus Sungbacteria bacterium RIFCSPLOWO2_01_FULL_59_16</name>
    <dbReference type="NCBI Taxonomy" id="1802280"/>
    <lineage>
        <taxon>Bacteria</taxon>
        <taxon>Candidatus Sungiibacteriota</taxon>
    </lineage>
</organism>
<dbReference type="SUPFAM" id="SSF56601">
    <property type="entry name" value="beta-lactamase/transpeptidase-like"/>
    <property type="match status" value="1"/>
</dbReference>
<dbReference type="Pfam" id="PF00905">
    <property type="entry name" value="Transpeptidase"/>
    <property type="match status" value="1"/>
</dbReference>
<dbReference type="Gene3D" id="3.30.450.330">
    <property type="match status" value="1"/>
</dbReference>
<dbReference type="GO" id="GO:0008658">
    <property type="term" value="F:penicillin binding"/>
    <property type="evidence" value="ECO:0007669"/>
    <property type="project" value="InterPro"/>
</dbReference>
<comment type="subcellular location">
    <subcellularLocation>
        <location evidence="1">Membrane</location>
    </subcellularLocation>
</comment>
<dbReference type="InterPro" id="IPR012338">
    <property type="entry name" value="Beta-lactam/transpept-like"/>
</dbReference>
<dbReference type="GO" id="GO:0005886">
    <property type="term" value="C:plasma membrane"/>
    <property type="evidence" value="ECO:0007669"/>
    <property type="project" value="TreeGrafter"/>
</dbReference>
<dbReference type="AlphaFoldDB" id="A0A1G2LBN4"/>
<evidence type="ECO:0000256" key="1">
    <source>
        <dbReference type="ARBA" id="ARBA00004370"/>
    </source>
</evidence>
<evidence type="ECO:0000313" key="6">
    <source>
        <dbReference type="EMBL" id="OHA09027.1"/>
    </source>
</evidence>
<dbReference type="Gene3D" id="3.40.710.10">
    <property type="entry name" value="DD-peptidase/beta-lactamase superfamily"/>
    <property type="match status" value="1"/>
</dbReference>
<evidence type="ECO:0000256" key="2">
    <source>
        <dbReference type="ARBA" id="ARBA00023136"/>
    </source>
</evidence>
<evidence type="ECO:0000313" key="7">
    <source>
        <dbReference type="Proteomes" id="UP000176705"/>
    </source>
</evidence>
<dbReference type="InterPro" id="IPR001460">
    <property type="entry name" value="PCN-bd_Tpept"/>
</dbReference>